<dbReference type="EnsemblBacteria" id="ABC22344">
    <property type="protein sequence ID" value="ABC22344"/>
    <property type="gene ID" value="Rru_A1544"/>
</dbReference>
<protein>
    <submittedName>
        <fullName evidence="5">Diguanylate cyclase/phosphodiesterase with PAS/PAC sensor(S)</fullName>
    </submittedName>
</protein>
<dbReference type="CDD" id="cd01948">
    <property type="entry name" value="EAL"/>
    <property type="match status" value="1"/>
</dbReference>
<evidence type="ECO:0000259" key="4">
    <source>
        <dbReference type="PROSITE" id="PS50887"/>
    </source>
</evidence>
<dbReference type="InterPro" id="IPR000160">
    <property type="entry name" value="GGDEF_dom"/>
</dbReference>
<dbReference type="InterPro" id="IPR000014">
    <property type="entry name" value="PAS"/>
</dbReference>
<dbReference type="SMART" id="SM00091">
    <property type="entry name" value="PAS"/>
    <property type="match status" value="2"/>
</dbReference>
<dbReference type="SMART" id="SM00086">
    <property type="entry name" value="PAC"/>
    <property type="match status" value="1"/>
</dbReference>
<dbReference type="HOGENOM" id="CLU_000445_70_20_5"/>
<dbReference type="InterPro" id="IPR035919">
    <property type="entry name" value="EAL_sf"/>
</dbReference>
<dbReference type="PhylomeDB" id="Q2RU51"/>
<dbReference type="PANTHER" id="PTHR44757">
    <property type="entry name" value="DIGUANYLATE CYCLASE DGCP"/>
    <property type="match status" value="1"/>
</dbReference>
<dbReference type="FunFam" id="3.30.70.270:FF:000001">
    <property type="entry name" value="Diguanylate cyclase domain protein"/>
    <property type="match status" value="1"/>
</dbReference>
<dbReference type="Pfam" id="PF13426">
    <property type="entry name" value="PAS_9"/>
    <property type="match status" value="1"/>
</dbReference>
<dbReference type="EMBL" id="CP000230">
    <property type="protein sequence ID" value="ABC22344.1"/>
    <property type="molecule type" value="Genomic_DNA"/>
</dbReference>
<dbReference type="InterPro" id="IPR043128">
    <property type="entry name" value="Rev_trsase/Diguanyl_cyclase"/>
</dbReference>
<sequence length="764" mass="82477">MAADVVFPGLCVFLSAGLLLALVHGRRVGRRADRQCRHLAAITDTMSEGFYVVDGDDRIVMANAAAGRILGYTQDDLIGACAHALFHARSADDPDPVPLEECRLNRAVRERRAAFLDVGHFRHRSGKIIAVEVSCNPVADTLAEEGRRGGLLGWLLDGDDAEGAPGALLSMVTFVDITARRESEAAVIKLSHAVEQSSASIVITDADGRIEYANPAFTKISGYTAQEAIGRRPSILKSGLVPAETYRALWQTITNGGEWRGEFHNRRKDGTLYWEMASISPIRDARGKITNFVAVKDDVTERKAIESELYHRANYDALTGLPNRQLLLDRVSTALDLARRHDRRVAVMFMDIDRFKQINDSMGHAAGDVLLKQAASRLAAVLRPQDTLGRLGGDEFLVVAPGLRWESEATALASRLLEVARRPFTIDGREVYVSVSIGVSLGPVDGTTAQALMRNADAAMYLAKGGGRDAAHFFTPDIEAAARRRMLIENGLRTAVSDGSLYLALQPIIACADHTMIKAEALLRWTHPQLGGVPPSEFIPIAEESGLIRAIGAWVIEEAARLLVSLDPPRDGAFRLGINIASSQFTGGLHHHVAGMLARYDLDPRMLEIEITERMLLDPSPAILEQVDALRAMGVSIAIDDFGTGYSALSYLSVFHVDTLKIDRAFVSVMTDEARSQALIGAIVALGHELGCAVVAEGVETADQARLLGELAVDALQGYFLGRPTTAEAISDRLNPGTGRPYDKAALGTEFAEGGDLGLSVGAL</sequence>
<dbReference type="InterPro" id="IPR052155">
    <property type="entry name" value="Biofilm_reg_signaling"/>
</dbReference>
<dbReference type="Gene3D" id="3.20.20.450">
    <property type="entry name" value="EAL domain"/>
    <property type="match status" value="1"/>
</dbReference>
<dbReference type="SUPFAM" id="SSF141868">
    <property type="entry name" value="EAL domain-like"/>
    <property type="match status" value="1"/>
</dbReference>
<dbReference type="InterPro" id="IPR001610">
    <property type="entry name" value="PAC"/>
</dbReference>
<organism evidence="5 6">
    <name type="scientific">Rhodospirillum rubrum (strain ATCC 11170 / ATH 1.1.1 / DSM 467 / LMG 4362 / NCIMB 8255 / S1)</name>
    <dbReference type="NCBI Taxonomy" id="269796"/>
    <lineage>
        <taxon>Bacteria</taxon>
        <taxon>Pseudomonadati</taxon>
        <taxon>Pseudomonadota</taxon>
        <taxon>Alphaproteobacteria</taxon>
        <taxon>Rhodospirillales</taxon>
        <taxon>Rhodospirillaceae</taxon>
        <taxon>Rhodospirillum</taxon>
    </lineage>
</organism>
<dbReference type="Pfam" id="PF00563">
    <property type="entry name" value="EAL"/>
    <property type="match status" value="1"/>
</dbReference>
<dbReference type="SMART" id="SM00267">
    <property type="entry name" value="GGDEF"/>
    <property type="match status" value="1"/>
</dbReference>
<dbReference type="InterPro" id="IPR029787">
    <property type="entry name" value="Nucleotide_cyclase"/>
</dbReference>
<name>Q2RU51_RHORT</name>
<dbReference type="Pfam" id="PF08448">
    <property type="entry name" value="PAS_4"/>
    <property type="match status" value="1"/>
</dbReference>
<dbReference type="PATRIC" id="fig|269796.9.peg.1614"/>
<keyword evidence="6" id="KW-1185">Reference proteome</keyword>
<dbReference type="InterPro" id="IPR013656">
    <property type="entry name" value="PAS_4"/>
</dbReference>
<dbReference type="CDD" id="cd00130">
    <property type="entry name" value="PAS"/>
    <property type="match status" value="2"/>
</dbReference>
<feature type="domain" description="EAL" evidence="3">
    <location>
        <begin position="485"/>
        <end position="738"/>
    </location>
</feature>
<feature type="domain" description="GGDEF" evidence="4">
    <location>
        <begin position="343"/>
        <end position="476"/>
    </location>
</feature>
<feature type="domain" description="PAS" evidence="1">
    <location>
        <begin position="186"/>
        <end position="231"/>
    </location>
</feature>
<dbReference type="KEGG" id="rru:Rru_A1544"/>
<evidence type="ECO:0000313" key="6">
    <source>
        <dbReference type="Proteomes" id="UP000001929"/>
    </source>
</evidence>
<dbReference type="Gene3D" id="3.30.70.270">
    <property type="match status" value="1"/>
</dbReference>
<dbReference type="PROSITE" id="PS50887">
    <property type="entry name" value="GGDEF"/>
    <property type="match status" value="1"/>
</dbReference>
<evidence type="ECO:0000259" key="3">
    <source>
        <dbReference type="PROSITE" id="PS50883"/>
    </source>
</evidence>
<dbReference type="GO" id="GO:0003824">
    <property type="term" value="F:catalytic activity"/>
    <property type="evidence" value="ECO:0007669"/>
    <property type="project" value="UniProtKB-ARBA"/>
</dbReference>
<dbReference type="Gene3D" id="3.30.450.20">
    <property type="entry name" value="PAS domain"/>
    <property type="match status" value="2"/>
</dbReference>
<dbReference type="PANTHER" id="PTHR44757:SF2">
    <property type="entry name" value="BIOFILM ARCHITECTURE MAINTENANCE PROTEIN MBAA"/>
    <property type="match status" value="1"/>
</dbReference>
<dbReference type="Pfam" id="PF00990">
    <property type="entry name" value="GGDEF"/>
    <property type="match status" value="1"/>
</dbReference>
<dbReference type="eggNOG" id="COG5001">
    <property type="taxonomic scope" value="Bacteria"/>
</dbReference>
<dbReference type="CDD" id="cd01949">
    <property type="entry name" value="GGDEF"/>
    <property type="match status" value="1"/>
</dbReference>
<dbReference type="PROSITE" id="PS50112">
    <property type="entry name" value="PAS"/>
    <property type="match status" value="2"/>
</dbReference>
<dbReference type="RefSeq" id="WP_011389419.1">
    <property type="nucleotide sequence ID" value="NC_007643.1"/>
</dbReference>
<dbReference type="NCBIfam" id="TIGR00229">
    <property type="entry name" value="sensory_box"/>
    <property type="match status" value="2"/>
</dbReference>
<dbReference type="SUPFAM" id="SSF55785">
    <property type="entry name" value="PYP-like sensor domain (PAS domain)"/>
    <property type="match status" value="2"/>
</dbReference>
<dbReference type="InterPro" id="IPR001633">
    <property type="entry name" value="EAL_dom"/>
</dbReference>
<dbReference type="SMART" id="SM00052">
    <property type="entry name" value="EAL"/>
    <property type="match status" value="1"/>
</dbReference>
<proteinExistence type="predicted"/>
<evidence type="ECO:0000313" key="5">
    <source>
        <dbReference type="EMBL" id="ABC22344.1"/>
    </source>
</evidence>
<gene>
    <name evidence="5" type="ordered locus">Rru_A1544</name>
</gene>
<feature type="domain" description="PAC" evidence="2">
    <location>
        <begin position="259"/>
        <end position="311"/>
    </location>
</feature>
<evidence type="ECO:0000259" key="2">
    <source>
        <dbReference type="PROSITE" id="PS50113"/>
    </source>
</evidence>
<accession>Q2RU51</accession>
<dbReference type="Proteomes" id="UP000001929">
    <property type="component" value="Chromosome"/>
</dbReference>
<dbReference type="STRING" id="269796.Rru_A1544"/>
<dbReference type="SUPFAM" id="SSF55073">
    <property type="entry name" value="Nucleotide cyclase"/>
    <property type="match status" value="1"/>
</dbReference>
<dbReference type="InterPro" id="IPR000700">
    <property type="entry name" value="PAS-assoc_C"/>
</dbReference>
<feature type="domain" description="PAS" evidence="1">
    <location>
        <begin position="35"/>
        <end position="79"/>
    </location>
</feature>
<dbReference type="InterPro" id="IPR035965">
    <property type="entry name" value="PAS-like_dom_sf"/>
</dbReference>
<dbReference type="PROSITE" id="PS50113">
    <property type="entry name" value="PAC"/>
    <property type="match status" value="1"/>
</dbReference>
<dbReference type="AlphaFoldDB" id="Q2RU51"/>
<dbReference type="PROSITE" id="PS50883">
    <property type="entry name" value="EAL"/>
    <property type="match status" value="1"/>
</dbReference>
<evidence type="ECO:0000259" key="1">
    <source>
        <dbReference type="PROSITE" id="PS50112"/>
    </source>
</evidence>
<reference evidence="5 6" key="1">
    <citation type="journal article" date="2011" name="Stand. Genomic Sci.">
        <title>Complete genome sequence of Rhodospirillum rubrum type strain (S1).</title>
        <authorList>
            <person name="Munk A.C."/>
            <person name="Copeland A."/>
            <person name="Lucas S."/>
            <person name="Lapidus A."/>
            <person name="Del Rio T.G."/>
            <person name="Barry K."/>
            <person name="Detter J.C."/>
            <person name="Hammon N."/>
            <person name="Israni S."/>
            <person name="Pitluck S."/>
            <person name="Brettin T."/>
            <person name="Bruce D."/>
            <person name="Han C."/>
            <person name="Tapia R."/>
            <person name="Gilna P."/>
            <person name="Schmutz J."/>
            <person name="Larimer F."/>
            <person name="Land M."/>
            <person name="Kyrpides N.C."/>
            <person name="Mavromatis K."/>
            <person name="Richardson P."/>
            <person name="Rohde M."/>
            <person name="Goker M."/>
            <person name="Klenk H.P."/>
            <person name="Zhang Y."/>
            <person name="Roberts G.P."/>
            <person name="Reslewic S."/>
            <person name="Schwartz D.C."/>
        </authorList>
    </citation>
    <scope>NUCLEOTIDE SEQUENCE [LARGE SCALE GENOMIC DNA]</scope>
    <source>
        <strain evidence="6">ATCC 11170 / ATH 1.1.1 / DSM 467 / LMG 4362 / NCIMB 8255 / S1</strain>
    </source>
</reference>
<dbReference type="NCBIfam" id="TIGR00254">
    <property type="entry name" value="GGDEF"/>
    <property type="match status" value="1"/>
</dbReference>